<dbReference type="CDD" id="cd00757">
    <property type="entry name" value="ThiF_MoeB_HesA_family"/>
    <property type="match status" value="1"/>
</dbReference>
<keyword evidence="2" id="KW-0548">Nucleotidyltransferase</keyword>
<comment type="caution">
    <text evidence="2">The sequence shown here is derived from an EMBL/GenBank/DDBJ whole genome shotgun (WGS) entry which is preliminary data.</text>
</comment>
<sequence>MDRDILNRLKSESNIKNDLVVVPFKSIKAASKQGIPEKTLEIMLLEEGLVPERYERNIGTFDISGQLRLLKSSILVVGCGGLGGWNIEILARAGVGHLRLVDFDRFEAHNLNRQLLATEATLYRQKALVAAERVREINASVDVEACVCMFDQDTAKGLIDGIDVAIDALDNNRSRQLLFEVCRASAIPVVHGAIGGFVGQVKVIMPKDPHPLEIFGEDVPDKGIEVVLGNPPQTPALVAALQSNEAIKILLKKEHILKDRLLWLDIEHDEWMSLQLR</sequence>
<name>A0ABY1JB57_9BACT</name>
<dbReference type="Proteomes" id="UP000185093">
    <property type="component" value="Unassembled WGS sequence"/>
</dbReference>
<evidence type="ECO:0000259" key="1">
    <source>
        <dbReference type="Pfam" id="PF00899"/>
    </source>
</evidence>
<keyword evidence="3" id="KW-1185">Reference proteome</keyword>
<evidence type="ECO:0000313" key="2">
    <source>
        <dbReference type="EMBL" id="SIN63123.1"/>
    </source>
</evidence>
<dbReference type="GO" id="GO:0016779">
    <property type="term" value="F:nucleotidyltransferase activity"/>
    <property type="evidence" value="ECO:0007669"/>
    <property type="project" value="UniProtKB-KW"/>
</dbReference>
<feature type="domain" description="THIF-type NAD/FAD binding fold" evidence="1">
    <location>
        <begin position="54"/>
        <end position="276"/>
    </location>
</feature>
<dbReference type="PANTHER" id="PTHR43267">
    <property type="entry name" value="TRNA THREONYLCARBAMOYLADENOSINE DEHYDRATASE"/>
    <property type="match status" value="1"/>
</dbReference>
<proteinExistence type="predicted"/>
<keyword evidence="2" id="KW-0808">Transferase</keyword>
<organism evidence="2 3">
    <name type="scientific">Acetomicrobium flavidum</name>
    <dbReference type="NCBI Taxonomy" id="49896"/>
    <lineage>
        <taxon>Bacteria</taxon>
        <taxon>Thermotogati</taxon>
        <taxon>Synergistota</taxon>
        <taxon>Synergistia</taxon>
        <taxon>Synergistales</taxon>
        <taxon>Acetomicrobiaceae</taxon>
        <taxon>Acetomicrobium</taxon>
    </lineage>
</organism>
<dbReference type="Pfam" id="PF00899">
    <property type="entry name" value="ThiF"/>
    <property type="match status" value="1"/>
</dbReference>
<accession>A0ABY1JB57</accession>
<protein>
    <submittedName>
        <fullName evidence="2">Molybdopterin or thiamine biosynthesis adenylyltransferase</fullName>
    </submittedName>
</protein>
<dbReference type="InterPro" id="IPR045886">
    <property type="entry name" value="ThiF/MoeB/HesA"/>
</dbReference>
<gene>
    <name evidence="2" type="ORF">SAMN05444368_0324</name>
</gene>
<dbReference type="PANTHER" id="PTHR43267:SF1">
    <property type="entry name" value="TRNA THREONYLCARBAMOYLADENOSINE DEHYDRATASE"/>
    <property type="match status" value="1"/>
</dbReference>
<dbReference type="SUPFAM" id="SSF69572">
    <property type="entry name" value="Activating enzymes of the ubiquitin-like proteins"/>
    <property type="match status" value="1"/>
</dbReference>
<dbReference type="InterPro" id="IPR000594">
    <property type="entry name" value="ThiF_NAD_FAD-bd"/>
</dbReference>
<dbReference type="InterPro" id="IPR035985">
    <property type="entry name" value="Ubiquitin-activating_enz"/>
</dbReference>
<dbReference type="EMBL" id="FSQZ01000001">
    <property type="protein sequence ID" value="SIN63123.1"/>
    <property type="molecule type" value="Genomic_DNA"/>
</dbReference>
<evidence type="ECO:0000313" key="3">
    <source>
        <dbReference type="Proteomes" id="UP000185093"/>
    </source>
</evidence>
<dbReference type="Gene3D" id="3.40.50.720">
    <property type="entry name" value="NAD(P)-binding Rossmann-like Domain"/>
    <property type="match status" value="1"/>
</dbReference>
<dbReference type="RefSeq" id="WP_014806671.1">
    <property type="nucleotide sequence ID" value="NZ_FSQZ01000001.1"/>
</dbReference>
<reference evidence="2 3" key="1">
    <citation type="submission" date="2016-11" db="EMBL/GenBank/DDBJ databases">
        <authorList>
            <person name="Varghese N."/>
            <person name="Submissions S."/>
        </authorList>
    </citation>
    <scope>NUCLEOTIDE SEQUENCE [LARGE SCALE GENOMIC DNA]</scope>
    <source>
        <strain evidence="2 3">DSM 20664</strain>
    </source>
</reference>